<evidence type="ECO:0000313" key="1">
    <source>
        <dbReference type="EMBL" id="MDR8019774.1"/>
    </source>
</evidence>
<dbReference type="RefSeq" id="WP_310548766.1">
    <property type="nucleotide sequence ID" value="NZ_JAVKGR010000011.1"/>
</dbReference>
<name>A0ABU2DTE0_9MICC</name>
<dbReference type="EMBL" id="JAVKGR010000011">
    <property type="protein sequence ID" value="MDR8019774.1"/>
    <property type="molecule type" value="Genomic_DNA"/>
</dbReference>
<keyword evidence="2" id="KW-1185">Reference proteome</keyword>
<organism evidence="1 2">
    <name type="scientific">Nesterenkonia aerolata</name>
    <dbReference type="NCBI Taxonomy" id="3074079"/>
    <lineage>
        <taxon>Bacteria</taxon>
        <taxon>Bacillati</taxon>
        <taxon>Actinomycetota</taxon>
        <taxon>Actinomycetes</taxon>
        <taxon>Micrococcales</taxon>
        <taxon>Micrococcaceae</taxon>
        <taxon>Nesterenkonia</taxon>
    </lineage>
</organism>
<evidence type="ECO:0000313" key="2">
    <source>
        <dbReference type="Proteomes" id="UP001251870"/>
    </source>
</evidence>
<proteinExistence type="predicted"/>
<accession>A0ABU2DTE0</accession>
<reference evidence="1 2" key="1">
    <citation type="submission" date="2023-09" db="EMBL/GenBank/DDBJ databases">
        <title>Description of three actinobacteria isolated from air of manufacturing shop in a pharmaceutical factory.</title>
        <authorList>
            <person name="Zhang D.-F."/>
        </authorList>
    </citation>
    <scope>NUCLEOTIDE SEQUENCE [LARGE SCALE GENOMIC DNA]</scope>
    <source>
        <strain evidence="1 2">LY-0111</strain>
    </source>
</reference>
<gene>
    <name evidence="1" type="ORF">RIL96_09400</name>
</gene>
<evidence type="ECO:0008006" key="3">
    <source>
        <dbReference type="Google" id="ProtNLM"/>
    </source>
</evidence>
<comment type="caution">
    <text evidence="1">The sequence shown here is derived from an EMBL/GenBank/DDBJ whole genome shotgun (WGS) entry which is preliminary data.</text>
</comment>
<protein>
    <recommendedName>
        <fullName evidence="3">Transcriptional regulator, AbiEi antitoxin, Type IV TA system</fullName>
    </recommendedName>
</protein>
<dbReference type="Proteomes" id="UP001251870">
    <property type="component" value="Unassembled WGS sequence"/>
</dbReference>
<sequence>MSPSPYSSAHRRPELLQAGLGDADLRRSVRRGEATRLTRGIYAPGTIEGLTTSSRALGILEAVTADASHAASHRTAAELLQLPLSSESARLLNVSPGSPELTLPLEVTTIDGRQAMRRRDILLGHRSHIAQERLIRRHGILVTDHARTWADMAPLLPLDELVALADQLIRIPRPRFESRSEPLSSLEQLAAAVEERSPGRGVARARQALALSRIGADSPAETHLRLAIGRAGLPEPEVNEWIRDADDRPLLQPDLSFRQWRVAVQYEGAHHSDPRQVESDVERAELTELLRWVEVRLTRRHMLDGWAPGIDKIRRALLRNGWRP</sequence>